<evidence type="ECO:0000259" key="8">
    <source>
        <dbReference type="PROSITE" id="PS51078"/>
    </source>
</evidence>
<evidence type="ECO:0000313" key="9">
    <source>
        <dbReference type="EMBL" id="SEE35942.1"/>
    </source>
</evidence>
<accession>A0A1H5I6U6</accession>
<dbReference type="Gene3D" id="1.10.10.10">
    <property type="entry name" value="Winged helix-like DNA-binding domain superfamily/Winged helix DNA-binding domain"/>
    <property type="match status" value="1"/>
</dbReference>
<comment type="function">
    <text evidence="5">May be an activator protein for the gylABX operon.</text>
</comment>
<dbReference type="SMART" id="SM00346">
    <property type="entry name" value="HTH_ICLR"/>
    <property type="match status" value="1"/>
</dbReference>
<dbReference type="InterPro" id="IPR014757">
    <property type="entry name" value="Tscrpt_reg_IclR_C"/>
</dbReference>
<dbReference type="PANTHER" id="PTHR30136:SF24">
    <property type="entry name" value="HTH-TYPE TRANSCRIPTIONAL REPRESSOR ALLR"/>
    <property type="match status" value="1"/>
</dbReference>
<organism evidence="9 10">
    <name type="scientific">Rhodococcus jostii</name>
    <dbReference type="NCBI Taxonomy" id="132919"/>
    <lineage>
        <taxon>Bacteria</taxon>
        <taxon>Bacillati</taxon>
        <taxon>Actinomycetota</taxon>
        <taxon>Actinomycetes</taxon>
        <taxon>Mycobacteriales</taxon>
        <taxon>Nocardiaceae</taxon>
        <taxon>Rhodococcus</taxon>
    </lineage>
</organism>
<dbReference type="InterPro" id="IPR005471">
    <property type="entry name" value="Tscrpt_reg_IclR_N"/>
</dbReference>
<evidence type="ECO:0000256" key="4">
    <source>
        <dbReference type="ARBA" id="ARBA00023163"/>
    </source>
</evidence>
<dbReference type="PROSITE" id="PS51077">
    <property type="entry name" value="HTH_ICLR"/>
    <property type="match status" value="1"/>
</dbReference>
<dbReference type="GO" id="GO:0003700">
    <property type="term" value="F:DNA-binding transcription factor activity"/>
    <property type="evidence" value="ECO:0007669"/>
    <property type="project" value="TreeGrafter"/>
</dbReference>
<evidence type="ECO:0000256" key="5">
    <source>
        <dbReference type="ARBA" id="ARBA00058938"/>
    </source>
</evidence>
<dbReference type="SUPFAM" id="SSF55781">
    <property type="entry name" value="GAF domain-like"/>
    <property type="match status" value="1"/>
</dbReference>
<keyword evidence="1" id="KW-0319">Glycerol metabolism</keyword>
<dbReference type="GO" id="GO:0045892">
    <property type="term" value="P:negative regulation of DNA-templated transcription"/>
    <property type="evidence" value="ECO:0007669"/>
    <property type="project" value="TreeGrafter"/>
</dbReference>
<proteinExistence type="predicted"/>
<dbReference type="InterPro" id="IPR050707">
    <property type="entry name" value="HTH_MetabolicPath_Reg"/>
</dbReference>
<dbReference type="InterPro" id="IPR036390">
    <property type="entry name" value="WH_DNA-bd_sf"/>
</dbReference>
<dbReference type="PROSITE" id="PS51078">
    <property type="entry name" value="ICLR_ED"/>
    <property type="match status" value="1"/>
</dbReference>
<gene>
    <name evidence="9" type="ORF">SAMN04490220_7512</name>
</gene>
<keyword evidence="4" id="KW-0804">Transcription</keyword>
<dbReference type="InterPro" id="IPR036388">
    <property type="entry name" value="WH-like_DNA-bd_sf"/>
</dbReference>
<dbReference type="AlphaFoldDB" id="A0A1H5I6U6"/>
<keyword evidence="2" id="KW-0805">Transcription regulation</keyword>
<evidence type="ECO:0000256" key="1">
    <source>
        <dbReference type="ARBA" id="ARBA00022798"/>
    </source>
</evidence>
<dbReference type="Pfam" id="PF09339">
    <property type="entry name" value="HTH_IclR"/>
    <property type="match status" value="1"/>
</dbReference>
<dbReference type="SUPFAM" id="SSF46785">
    <property type="entry name" value="Winged helix' DNA-binding domain"/>
    <property type="match status" value="1"/>
</dbReference>
<dbReference type="InterPro" id="IPR029016">
    <property type="entry name" value="GAF-like_dom_sf"/>
</dbReference>
<dbReference type="Pfam" id="PF01614">
    <property type="entry name" value="IclR_C"/>
    <property type="match status" value="1"/>
</dbReference>
<evidence type="ECO:0000256" key="3">
    <source>
        <dbReference type="ARBA" id="ARBA00023125"/>
    </source>
</evidence>
<protein>
    <recommendedName>
        <fullName evidence="6">Glycerol operon regulatory protein</fullName>
    </recommendedName>
</protein>
<feature type="domain" description="HTH iclR-type" evidence="7">
    <location>
        <begin position="40"/>
        <end position="102"/>
    </location>
</feature>
<dbReference type="GO" id="GO:0006071">
    <property type="term" value="P:glycerol metabolic process"/>
    <property type="evidence" value="ECO:0007669"/>
    <property type="project" value="UniProtKB-KW"/>
</dbReference>
<evidence type="ECO:0000313" key="10">
    <source>
        <dbReference type="Proteomes" id="UP000183407"/>
    </source>
</evidence>
<dbReference type="GO" id="GO:0003677">
    <property type="term" value="F:DNA binding"/>
    <property type="evidence" value="ECO:0007669"/>
    <property type="project" value="UniProtKB-KW"/>
</dbReference>
<sequence length="289" mass="31836">MRRVADTEHASVGDIAFRMRDSVFMVTEDTRGAAPETQPVKSAERTIHILETLAASPKRMSLGELQEACKYPRSSLHALLRTLKDLRWIEADESGSRYGIGTHALLAGTSYLDKDSVVSRAAAVLEALRAEVSHTVHFARRDEASVIYLASRGSKVEVRRMHRVGRKLPCHVTALGQALLAELTTSEVRQMLPAKLERFTENTIVDIDDLVTELGEVRNRGWSLEREQGTVGVVCIATVVPYRIPATDALSVSMPAEVASYPGELERIAGVLTKHASAWARELRAEGVR</sequence>
<dbReference type="FunFam" id="1.10.10.10:FF:000056">
    <property type="entry name" value="IclR family transcriptional regulator"/>
    <property type="match status" value="1"/>
</dbReference>
<evidence type="ECO:0000256" key="6">
    <source>
        <dbReference type="ARBA" id="ARBA00070406"/>
    </source>
</evidence>
<name>A0A1H5I6U6_RHOJO</name>
<dbReference type="EMBL" id="FNTL01000004">
    <property type="protein sequence ID" value="SEE35942.1"/>
    <property type="molecule type" value="Genomic_DNA"/>
</dbReference>
<feature type="domain" description="IclR-ED" evidence="8">
    <location>
        <begin position="103"/>
        <end position="285"/>
    </location>
</feature>
<keyword evidence="3 9" id="KW-0238">DNA-binding</keyword>
<dbReference type="PANTHER" id="PTHR30136">
    <property type="entry name" value="HELIX-TURN-HELIX TRANSCRIPTIONAL REGULATOR, ICLR FAMILY"/>
    <property type="match status" value="1"/>
</dbReference>
<dbReference type="Proteomes" id="UP000183407">
    <property type="component" value="Unassembled WGS sequence"/>
</dbReference>
<evidence type="ECO:0000256" key="2">
    <source>
        <dbReference type="ARBA" id="ARBA00023015"/>
    </source>
</evidence>
<reference evidence="10" key="1">
    <citation type="submission" date="2016-10" db="EMBL/GenBank/DDBJ databases">
        <authorList>
            <person name="Varghese N."/>
        </authorList>
    </citation>
    <scope>NUCLEOTIDE SEQUENCE [LARGE SCALE GENOMIC DNA]</scope>
    <source>
        <strain evidence="10">DSM 44719</strain>
    </source>
</reference>
<dbReference type="Gene3D" id="3.30.450.40">
    <property type="match status" value="1"/>
</dbReference>
<evidence type="ECO:0000259" key="7">
    <source>
        <dbReference type="PROSITE" id="PS51077"/>
    </source>
</evidence>